<evidence type="ECO:0000313" key="3">
    <source>
        <dbReference type="Proteomes" id="UP000287687"/>
    </source>
</evidence>
<evidence type="ECO:0000313" key="2">
    <source>
        <dbReference type="EMBL" id="RWX77331.1"/>
    </source>
</evidence>
<dbReference type="Proteomes" id="UP000287687">
    <property type="component" value="Unassembled WGS sequence"/>
</dbReference>
<protein>
    <submittedName>
        <fullName evidence="2">Phasin</fullName>
    </submittedName>
</protein>
<proteinExistence type="predicted"/>
<keyword evidence="3" id="KW-1185">Reference proteome</keyword>
<reference evidence="2 3" key="1">
    <citation type="submission" date="2019-01" db="EMBL/GenBank/DDBJ databases">
        <title>The draft genome of Rhizobium sp. 24NR.</title>
        <authorList>
            <person name="Liu L."/>
            <person name="Liang L."/>
            <person name="Shi S."/>
            <person name="Xu L."/>
            <person name="Wang X."/>
            <person name="Li L."/>
            <person name="Zhang X."/>
        </authorList>
    </citation>
    <scope>NUCLEOTIDE SEQUENCE [LARGE SCALE GENOMIC DNA]</scope>
    <source>
        <strain evidence="2 3">24NR</strain>
    </source>
</reference>
<dbReference type="EMBL" id="SBIP01000003">
    <property type="protein sequence ID" value="RWX77331.1"/>
    <property type="molecule type" value="Genomic_DNA"/>
</dbReference>
<evidence type="ECO:0000259" key="1">
    <source>
        <dbReference type="Pfam" id="PF09361"/>
    </source>
</evidence>
<gene>
    <name evidence="2" type="ORF">EPK99_15465</name>
</gene>
<comment type="caution">
    <text evidence="2">The sequence shown here is derived from an EMBL/GenBank/DDBJ whole genome shotgun (WGS) entry which is preliminary data.</text>
</comment>
<name>A0A3S4UN12_9HYPH</name>
<organism evidence="2 3">
    <name type="scientific">Neorhizobium lilium</name>
    <dbReference type="NCBI Taxonomy" id="2503024"/>
    <lineage>
        <taxon>Bacteria</taxon>
        <taxon>Pseudomonadati</taxon>
        <taxon>Pseudomonadota</taxon>
        <taxon>Alphaproteobacteria</taxon>
        <taxon>Hyphomicrobiales</taxon>
        <taxon>Rhizobiaceae</taxon>
        <taxon>Rhizobium/Agrobacterium group</taxon>
        <taxon>Neorhizobium</taxon>
    </lineage>
</organism>
<feature type="domain" description="Phasin" evidence="1">
    <location>
        <begin position="40"/>
        <end position="136"/>
    </location>
</feature>
<accession>A0A3S4UN12</accession>
<sequence>MAYRTEDMFSFSAFDPAKFTEGFRDLAEKGASQTHEAYIKMKAAAEEATKTAESTMQSAQAGSMELGIQTIEALRTTADMSLLHMEALMGVKSVSELVELQTSFLRRQAEMTVAQAKAIQESALKLADTVAKPGKDAVEKAMGNVKAS</sequence>
<dbReference type="Pfam" id="PF09361">
    <property type="entry name" value="Phasin_2"/>
    <property type="match status" value="1"/>
</dbReference>
<dbReference type="RefSeq" id="WP_128444245.1">
    <property type="nucleotide sequence ID" value="NZ_SBIP01000003.1"/>
</dbReference>
<dbReference type="OrthoDB" id="8479257at2"/>
<dbReference type="InterPro" id="IPR018968">
    <property type="entry name" value="Phasin"/>
</dbReference>
<dbReference type="AlphaFoldDB" id="A0A3S4UN12"/>